<dbReference type="Proteomes" id="UP000185511">
    <property type="component" value="Chromosome"/>
</dbReference>
<feature type="transmembrane region" description="Helical" evidence="1">
    <location>
        <begin position="119"/>
        <end position="137"/>
    </location>
</feature>
<organism evidence="2 3">
    <name type="scientific">Actinoalloteichus fjordicus</name>
    <dbReference type="NCBI Taxonomy" id="1612552"/>
    <lineage>
        <taxon>Bacteria</taxon>
        <taxon>Bacillati</taxon>
        <taxon>Actinomycetota</taxon>
        <taxon>Actinomycetes</taxon>
        <taxon>Pseudonocardiales</taxon>
        <taxon>Pseudonocardiaceae</taxon>
        <taxon>Actinoalloteichus</taxon>
    </lineage>
</organism>
<feature type="transmembrane region" description="Helical" evidence="1">
    <location>
        <begin position="54"/>
        <end position="72"/>
    </location>
</feature>
<feature type="transmembrane region" description="Helical" evidence="1">
    <location>
        <begin position="149"/>
        <end position="170"/>
    </location>
</feature>
<keyword evidence="1" id="KW-1133">Transmembrane helix</keyword>
<keyword evidence="3" id="KW-1185">Reference proteome</keyword>
<sequence length="227" mass="24214">MSSQADRAGIAERARLVTREFQGLQGYRMLPWVAPLLVWWAWEAGVAGVNRWMWSASVVAATVGTWWIGRWYGRTYGTLRHSGQFARFARSAAVFGLGLLGVYGLIAILSVTGNWPLDSGAHVVSWFGVILGVATVITGRRIRALSRFLVWFGVAVVVLSLLPFGLLVGGDGRHPFSVDGAGVGVLTALLIVIGIATHRTLHRSLVGPPASTVARRQAAGPGGSDAT</sequence>
<gene>
    <name evidence="2" type="ORF">UA74_09855</name>
</gene>
<reference evidence="3" key="1">
    <citation type="submission" date="2016-06" db="EMBL/GenBank/DDBJ databases">
        <title>Complete genome sequence of Actinoalloteichus fjordicus DSM 46855 (=ADI127-17), type strain of the new species Actinoalloteichus fjordicus.</title>
        <authorList>
            <person name="Ruckert C."/>
            <person name="Nouioui I."/>
            <person name="Willmese J."/>
            <person name="van Wezel G."/>
            <person name="Klenk H.-P."/>
            <person name="Kalinowski J."/>
            <person name="Zotchev S.B."/>
        </authorList>
    </citation>
    <scope>NUCLEOTIDE SEQUENCE [LARGE SCALE GENOMIC DNA]</scope>
    <source>
        <strain evidence="3">ADI127-7</strain>
    </source>
</reference>
<dbReference type="EMBL" id="CP016076">
    <property type="protein sequence ID" value="APU14034.1"/>
    <property type="molecule type" value="Genomic_DNA"/>
</dbReference>
<name>A0AAC9LBU7_9PSEU</name>
<feature type="transmembrane region" description="Helical" evidence="1">
    <location>
        <begin position="92"/>
        <end position="113"/>
    </location>
</feature>
<dbReference type="KEGG" id="acad:UA74_09855"/>
<evidence type="ECO:0000313" key="2">
    <source>
        <dbReference type="EMBL" id="APU14034.1"/>
    </source>
</evidence>
<evidence type="ECO:0000256" key="1">
    <source>
        <dbReference type="SAM" id="Phobius"/>
    </source>
</evidence>
<protein>
    <submittedName>
        <fullName evidence="2">Uncharacterized protein</fullName>
    </submittedName>
</protein>
<feature type="transmembrane region" description="Helical" evidence="1">
    <location>
        <begin position="176"/>
        <end position="196"/>
    </location>
</feature>
<dbReference type="AlphaFoldDB" id="A0AAC9LBU7"/>
<proteinExistence type="predicted"/>
<feature type="transmembrane region" description="Helical" evidence="1">
    <location>
        <begin position="21"/>
        <end position="42"/>
    </location>
</feature>
<keyword evidence="1" id="KW-0812">Transmembrane</keyword>
<dbReference type="RefSeq" id="WP_083683073.1">
    <property type="nucleotide sequence ID" value="NZ_CP016076.1"/>
</dbReference>
<keyword evidence="1" id="KW-0472">Membrane</keyword>
<evidence type="ECO:0000313" key="3">
    <source>
        <dbReference type="Proteomes" id="UP000185511"/>
    </source>
</evidence>
<accession>A0AAC9LBU7</accession>